<protein>
    <submittedName>
        <fullName evidence="8">Serine/threonine protein kinase 1</fullName>
    </submittedName>
</protein>
<evidence type="ECO:0000313" key="8">
    <source>
        <dbReference type="EMBL" id="EFJ42729.1"/>
    </source>
</evidence>
<dbReference type="GO" id="GO:0005524">
    <property type="term" value="F:ATP binding"/>
    <property type="evidence" value="ECO:0007669"/>
    <property type="project" value="UniProtKB-KW"/>
</dbReference>
<dbReference type="STRING" id="3068.D8UC40"/>
<dbReference type="GO" id="GO:0005737">
    <property type="term" value="C:cytoplasm"/>
    <property type="evidence" value="ECO:0007669"/>
    <property type="project" value="TreeGrafter"/>
</dbReference>
<dbReference type="OrthoDB" id="346907at2759"/>
<feature type="compositionally biased region" description="Acidic residues" evidence="6">
    <location>
        <begin position="406"/>
        <end position="422"/>
    </location>
</feature>
<keyword evidence="3" id="KW-0547">Nucleotide-binding</keyword>
<dbReference type="PANTHER" id="PTHR24346:SF82">
    <property type="entry name" value="KP78A-RELATED"/>
    <property type="match status" value="1"/>
</dbReference>
<dbReference type="GO" id="GO:0035556">
    <property type="term" value="P:intracellular signal transduction"/>
    <property type="evidence" value="ECO:0007669"/>
    <property type="project" value="TreeGrafter"/>
</dbReference>
<feature type="compositionally biased region" description="Basic and acidic residues" evidence="6">
    <location>
        <begin position="394"/>
        <end position="405"/>
    </location>
</feature>
<dbReference type="SUPFAM" id="SSF56112">
    <property type="entry name" value="Protein kinase-like (PK-like)"/>
    <property type="match status" value="1"/>
</dbReference>
<evidence type="ECO:0000256" key="6">
    <source>
        <dbReference type="SAM" id="MobiDB-lite"/>
    </source>
</evidence>
<keyword evidence="5" id="KW-0067">ATP-binding</keyword>
<evidence type="ECO:0000256" key="5">
    <source>
        <dbReference type="ARBA" id="ARBA00022840"/>
    </source>
</evidence>
<dbReference type="AlphaFoldDB" id="D8UC40"/>
<keyword evidence="4 8" id="KW-0418">Kinase</keyword>
<feature type="region of interest" description="Disordered" evidence="6">
    <location>
        <begin position="392"/>
        <end position="422"/>
    </location>
</feature>
<dbReference type="InterPro" id="IPR011009">
    <property type="entry name" value="Kinase-like_dom_sf"/>
</dbReference>
<evidence type="ECO:0000313" key="9">
    <source>
        <dbReference type="Proteomes" id="UP000001058"/>
    </source>
</evidence>
<organism evidence="9">
    <name type="scientific">Volvox carteri f. nagariensis</name>
    <dbReference type="NCBI Taxonomy" id="3068"/>
    <lineage>
        <taxon>Eukaryota</taxon>
        <taxon>Viridiplantae</taxon>
        <taxon>Chlorophyta</taxon>
        <taxon>core chlorophytes</taxon>
        <taxon>Chlorophyceae</taxon>
        <taxon>CS clade</taxon>
        <taxon>Chlamydomonadales</taxon>
        <taxon>Volvocaceae</taxon>
        <taxon>Volvox</taxon>
    </lineage>
</organism>
<dbReference type="SMART" id="SM00220">
    <property type="entry name" value="S_TKc"/>
    <property type="match status" value="1"/>
</dbReference>
<dbReference type="GeneID" id="9619115"/>
<sequence length="422" mass="46849">MIGRVDVRVGVARVGGKDVKKDGRSPQAPESVPHADNIVCQSEWVAVKIYKPLVRCELRYLEYLKREAVNQRRLNHEHVIGFKEVGLTTDQRLYLTLEYADSGSLKQWLAAQPGHRLPEATARWFAQQLVYGLSYCHAHGVYNRDIKPANLLLHSNKDSPQPLEPPLLKVLGIGMVADFGLCKSSADSVPKSQVGSPHYMAPAPPEVFSGKPYDGRKADVFSCGVVIFQMVFGVLPFSRTLDGRNLDFNRNFREIHDNMKNEVWKKLLPASSPTITMVTAPTNRTEAMAPSSPLAVTVMATAATASAGLLDLLYGMLRYDPDRRPTLLEVIQHAWYREGLPDSMYEFVLAGGAGADQRPPPASSQSVELIEVEFSRIMEHCAACQHVVAARQQHQQEAEGVREDCSEGQEEEEEDSEGVEDL</sequence>
<evidence type="ECO:0000259" key="7">
    <source>
        <dbReference type="PROSITE" id="PS50011"/>
    </source>
</evidence>
<name>D8UC40_VOLCA</name>
<dbReference type="GO" id="GO:0004674">
    <property type="term" value="F:protein serine/threonine kinase activity"/>
    <property type="evidence" value="ECO:0007669"/>
    <property type="project" value="UniProtKB-KW"/>
</dbReference>
<feature type="domain" description="Protein kinase" evidence="7">
    <location>
        <begin position="1"/>
        <end position="336"/>
    </location>
</feature>
<dbReference type="eggNOG" id="KOG0583">
    <property type="taxonomic scope" value="Eukaryota"/>
</dbReference>
<dbReference type="PROSITE" id="PS50011">
    <property type="entry name" value="PROTEIN_KINASE_DOM"/>
    <property type="match status" value="1"/>
</dbReference>
<dbReference type="Pfam" id="PF00069">
    <property type="entry name" value="Pkinase"/>
    <property type="match status" value="1"/>
</dbReference>
<evidence type="ECO:0000256" key="4">
    <source>
        <dbReference type="ARBA" id="ARBA00022777"/>
    </source>
</evidence>
<dbReference type="InParanoid" id="D8UC40"/>
<accession>D8UC40</accession>
<dbReference type="EMBL" id="GL378379">
    <property type="protein sequence ID" value="EFJ42729.1"/>
    <property type="molecule type" value="Genomic_DNA"/>
</dbReference>
<evidence type="ECO:0000256" key="3">
    <source>
        <dbReference type="ARBA" id="ARBA00022741"/>
    </source>
</evidence>
<keyword evidence="9" id="KW-1185">Reference proteome</keyword>
<dbReference type="InterPro" id="IPR000719">
    <property type="entry name" value="Prot_kinase_dom"/>
</dbReference>
<dbReference type="Gene3D" id="1.10.510.10">
    <property type="entry name" value="Transferase(Phosphotransferase) domain 1"/>
    <property type="match status" value="1"/>
</dbReference>
<keyword evidence="2" id="KW-0808">Transferase</keyword>
<evidence type="ECO:0000256" key="2">
    <source>
        <dbReference type="ARBA" id="ARBA00022679"/>
    </source>
</evidence>
<evidence type="ECO:0000256" key="1">
    <source>
        <dbReference type="ARBA" id="ARBA00022527"/>
    </source>
</evidence>
<dbReference type="PANTHER" id="PTHR24346">
    <property type="entry name" value="MAP/MICROTUBULE AFFINITY-REGULATING KINASE"/>
    <property type="match status" value="1"/>
</dbReference>
<dbReference type="RefSeq" id="XP_002956190.1">
    <property type="nucleotide sequence ID" value="XM_002956144.1"/>
</dbReference>
<gene>
    <name evidence="8" type="primary">stpk1</name>
    <name evidence="8" type="ORF">VOLCADRAFT_119312</name>
</gene>
<reference evidence="8 9" key="1">
    <citation type="journal article" date="2010" name="Science">
        <title>Genomic analysis of organismal complexity in the multicellular green alga Volvox carteri.</title>
        <authorList>
            <person name="Prochnik S.E."/>
            <person name="Umen J."/>
            <person name="Nedelcu A.M."/>
            <person name="Hallmann A."/>
            <person name="Miller S.M."/>
            <person name="Nishii I."/>
            <person name="Ferris P."/>
            <person name="Kuo A."/>
            <person name="Mitros T."/>
            <person name="Fritz-Laylin L.K."/>
            <person name="Hellsten U."/>
            <person name="Chapman J."/>
            <person name="Simakov O."/>
            <person name="Rensing S.A."/>
            <person name="Terry A."/>
            <person name="Pangilinan J."/>
            <person name="Kapitonov V."/>
            <person name="Jurka J."/>
            <person name="Salamov A."/>
            <person name="Shapiro H."/>
            <person name="Schmutz J."/>
            <person name="Grimwood J."/>
            <person name="Lindquist E."/>
            <person name="Lucas S."/>
            <person name="Grigoriev I.V."/>
            <person name="Schmitt R."/>
            <person name="Kirk D."/>
            <person name="Rokhsar D.S."/>
        </authorList>
    </citation>
    <scope>NUCLEOTIDE SEQUENCE [LARGE SCALE GENOMIC DNA]</scope>
    <source>
        <strain evidence="9">f. Nagariensis / Eve</strain>
    </source>
</reference>
<dbReference type="KEGG" id="vcn:VOLCADRAFT_119312"/>
<dbReference type="Proteomes" id="UP000001058">
    <property type="component" value="Unassembled WGS sequence"/>
</dbReference>
<proteinExistence type="predicted"/>
<keyword evidence="1 8" id="KW-0723">Serine/threonine-protein kinase</keyword>